<dbReference type="GO" id="GO:0044027">
    <property type="term" value="P:negative regulation of gene expression via chromosomal CpG island methylation"/>
    <property type="evidence" value="ECO:0007669"/>
    <property type="project" value="TreeGrafter"/>
</dbReference>
<dbReference type="NCBIfam" id="TIGR00675">
    <property type="entry name" value="dcm"/>
    <property type="match status" value="1"/>
</dbReference>
<dbReference type="PRINTS" id="PR00105">
    <property type="entry name" value="C5METTRFRASE"/>
</dbReference>
<dbReference type="Gene3D" id="3.40.50.150">
    <property type="entry name" value="Vaccinia Virus protein VP39"/>
    <property type="match status" value="1"/>
</dbReference>
<dbReference type="PANTHER" id="PTHR10629:SF52">
    <property type="entry name" value="DNA (CYTOSINE-5)-METHYLTRANSFERASE 1"/>
    <property type="match status" value="1"/>
</dbReference>
<dbReference type="EC" id="2.1.1.37" evidence="1"/>
<dbReference type="InterPro" id="IPR001525">
    <property type="entry name" value="C5_MeTfrase"/>
</dbReference>
<dbReference type="OrthoDB" id="9813719at2"/>
<dbReference type="PANTHER" id="PTHR10629">
    <property type="entry name" value="CYTOSINE-SPECIFIC METHYLTRANSFERASE"/>
    <property type="match status" value="1"/>
</dbReference>
<dbReference type="GO" id="GO:0003886">
    <property type="term" value="F:DNA (cytosine-5-)-methyltransferase activity"/>
    <property type="evidence" value="ECO:0007669"/>
    <property type="project" value="UniProtKB-EC"/>
</dbReference>
<evidence type="ECO:0000256" key="7">
    <source>
        <dbReference type="PROSITE-ProRule" id="PRU01016"/>
    </source>
</evidence>
<dbReference type="InterPro" id="IPR050390">
    <property type="entry name" value="C5-Methyltransferase"/>
</dbReference>
<protein>
    <recommendedName>
        <fullName evidence="1">DNA (cytosine-5-)-methyltransferase</fullName>
        <ecNumber evidence="1">2.1.1.37</ecNumber>
    </recommendedName>
</protein>
<evidence type="ECO:0000256" key="4">
    <source>
        <dbReference type="ARBA" id="ARBA00022691"/>
    </source>
</evidence>
<keyword evidence="3 7" id="KW-0808">Transferase</keyword>
<comment type="catalytic activity">
    <reaction evidence="6">
        <text>a 2'-deoxycytidine in DNA + S-adenosyl-L-methionine = a 5-methyl-2'-deoxycytidine in DNA + S-adenosyl-L-homocysteine + H(+)</text>
        <dbReference type="Rhea" id="RHEA:13681"/>
        <dbReference type="Rhea" id="RHEA-COMP:11369"/>
        <dbReference type="Rhea" id="RHEA-COMP:11370"/>
        <dbReference type="ChEBI" id="CHEBI:15378"/>
        <dbReference type="ChEBI" id="CHEBI:57856"/>
        <dbReference type="ChEBI" id="CHEBI:59789"/>
        <dbReference type="ChEBI" id="CHEBI:85452"/>
        <dbReference type="ChEBI" id="CHEBI:85454"/>
        <dbReference type="EC" id="2.1.1.37"/>
    </reaction>
</comment>
<evidence type="ECO:0000313" key="9">
    <source>
        <dbReference type="EMBL" id="TCB60962.1"/>
    </source>
</evidence>
<dbReference type="RefSeq" id="WP_131270613.1">
    <property type="nucleotide sequence ID" value="NZ_SJOA01000003.1"/>
</dbReference>
<dbReference type="PROSITE" id="PS00095">
    <property type="entry name" value="C5_MTASE_2"/>
    <property type="match status" value="1"/>
</dbReference>
<dbReference type="GO" id="GO:0032259">
    <property type="term" value="P:methylation"/>
    <property type="evidence" value="ECO:0007669"/>
    <property type="project" value="UniProtKB-KW"/>
</dbReference>
<dbReference type="EMBL" id="SJOA01000003">
    <property type="protein sequence ID" value="TCB60962.1"/>
    <property type="molecule type" value="Genomic_DNA"/>
</dbReference>
<evidence type="ECO:0000256" key="3">
    <source>
        <dbReference type="ARBA" id="ARBA00022679"/>
    </source>
</evidence>
<dbReference type="InterPro" id="IPR029063">
    <property type="entry name" value="SAM-dependent_MTases_sf"/>
</dbReference>
<organism evidence="9 10">
    <name type="scientific">Acinetobacter terrae</name>
    <dbReference type="NCBI Taxonomy" id="2731247"/>
    <lineage>
        <taxon>Bacteria</taxon>
        <taxon>Pseudomonadati</taxon>
        <taxon>Pseudomonadota</taxon>
        <taxon>Gammaproteobacteria</taxon>
        <taxon>Moraxellales</taxon>
        <taxon>Moraxellaceae</taxon>
        <taxon>Acinetobacter</taxon>
        <taxon>Acinetobacter Taxon 24</taxon>
    </lineage>
</organism>
<sequence>MIGLDLFSGAGGMSLGAIQCGIDVRYAIEIDKEIALTFKKNHPNVDVITQDICNVDYKTLSGLEERKEPLVIFGGPPCQGFSTSNQRNRNSENGKNWLFKEYLRLVKQFMPEWIIFENVKGILETEKGIFLDFIVNGFKILGYQTHIFVLNAADYGIPQVRNRLFVVASLNGRKEFSLPHKRKNKVTVSEALKDLPFIENGSSVFQMEYSEPPRSEYAKLMRESCTKSYNNLVTRNAPHIIERYAFIPQGGNWQDIPKKLMSNYKDVSRCHTGIYRRLKDSEPSIVIGNFRKNMLIHPWYDRGLSVREAARLQSFPDSFIFSGTIGSQQQQVGNAVPPLLAKAIFEQVMKSEYQ</sequence>
<reference evidence="9 10" key="1">
    <citation type="submission" date="2019-02" db="EMBL/GenBank/DDBJ databases">
        <title>High diversity of culturable Acinetobacter species in natural soil and water ecosystems.</title>
        <authorList>
            <person name="Radolfova-Krizova L."/>
            <person name="Nemec A."/>
        </authorList>
    </citation>
    <scope>NUCLEOTIDE SEQUENCE [LARGE SCALE GENOMIC DNA]</scope>
    <source>
        <strain evidence="9 10">ANC 4281</strain>
    </source>
</reference>
<dbReference type="PROSITE" id="PS51679">
    <property type="entry name" value="SAM_MT_C5"/>
    <property type="match status" value="1"/>
</dbReference>
<evidence type="ECO:0000256" key="5">
    <source>
        <dbReference type="ARBA" id="ARBA00022747"/>
    </source>
</evidence>
<accession>A0A4R0EPD2</accession>
<comment type="caution">
    <text evidence="9">The sequence shown here is derived from an EMBL/GenBank/DDBJ whole genome shotgun (WGS) entry which is preliminary data.</text>
</comment>
<dbReference type="GO" id="GO:0003677">
    <property type="term" value="F:DNA binding"/>
    <property type="evidence" value="ECO:0007669"/>
    <property type="project" value="TreeGrafter"/>
</dbReference>
<evidence type="ECO:0000256" key="6">
    <source>
        <dbReference type="ARBA" id="ARBA00047422"/>
    </source>
</evidence>
<keyword evidence="2 7" id="KW-0489">Methyltransferase</keyword>
<dbReference type="InterPro" id="IPR031303">
    <property type="entry name" value="C5_meth_CS"/>
</dbReference>
<dbReference type="SUPFAM" id="SSF53335">
    <property type="entry name" value="S-adenosyl-L-methionine-dependent methyltransferases"/>
    <property type="match status" value="1"/>
</dbReference>
<comment type="similarity">
    <text evidence="7 8">Belongs to the class I-like SAM-binding methyltransferase superfamily. C5-methyltransferase family.</text>
</comment>
<evidence type="ECO:0000313" key="10">
    <source>
        <dbReference type="Proteomes" id="UP000291380"/>
    </source>
</evidence>
<dbReference type="Pfam" id="PF00145">
    <property type="entry name" value="DNA_methylase"/>
    <property type="match status" value="1"/>
</dbReference>
<dbReference type="Proteomes" id="UP000291380">
    <property type="component" value="Unassembled WGS sequence"/>
</dbReference>
<proteinExistence type="inferred from homology"/>
<evidence type="ECO:0000256" key="1">
    <source>
        <dbReference type="ARBA" id="ARBA00011975"/>
    </source>
</evidence>
<name>A0A4R0EPD2_9GAMM</name>
<keyword evidence="4 7" id="KW-0949">S-adenosyl-L-methionine</keyword>
<dbReference type="GO" id="GO:0009307">
    <property type="term" value="P:DNA restriction-modification system"/>
    <property type="evidence" value="ECO:0007669"/>
    <property type="project" value="UniProtKB-KW"/>
</dbReference>
<evidence type="ECO:0000256" key="2">
    <source>
        <dbReference type="ARBA" id="ARBA00022603"/>
    </source>
</evidence>
<evidence type="ECO:0000256" key="8">
    <source>
        <dbReference type="RuleBase" id="RU000416"/>
    </source>
</evidence>
<dbReference type="AlphaFoldDB" id="A0A4R0EPD2"/>
<dbReference type="Gene3D" id="3.90.120.10">
    <property type="entry name" value="DNA Methylase, subunit A, domain 2"/>
    <property type="match status" value="1"/>
</dbReference>
<feature type="active site" evidence="7">
    <location>
        <position position="78"/>
    </location>
</feature>
<keyword evidence="5" id="KW-0680">Restriction system</keyword>
<gene>
    <name evidence="9" type="ORF">E0H85_03690</name>
</gene>